<dbReference type="InterPro" id="IPR011990">
    <property type="entry name" value="TPR-like_helical_dom_sf"/>
</dbReference>
<dbReference type="AlphaFoldDB" id="A0A1T5G4P5"/>
<evidence type="ECO:0000313" key="2">
    <source>
        <dbReference type="Proteomes" id="UP000190150"/>
    </source>
</evidence>
<accession>A0A1T5G4P5</accession>
<gene>
    <name evidence="1" type="ORF">SAMN05660841_03758</name>
</gene>
<reference evidence="2" key="1">
    <citation type="submission" date="2017-02" db="EMBL/GenBank/DDBJ databases">
        <authorList>
            <person name="Varghese N."/>
            <person name="Submissions S."/>
        </authorList>
    </citation>
    <scope>NUCLEOTIDE SEQUENCE [LARGE SCALE GENOMIC DNA]</scope>
    <source>
        <strain evidence="2">DSM 24091</strain>
    </source>
</reference>
<evidence type="ECO:0008006" key="3">
    <source>
        <dbReference type="Google" id="ProtNLM"/>
    </source>
</evidence>
<dbReference type="OrthoDB" id="789253at2"/>
<dbReference type="Gene3D" id="1.25.40.10">
    <property type="entry name" value="Tetratricopeptide repeat domain"/>
    <property type="match status" value="1"/>
</dbReference>
<dbReference type="SUPFAM" id="SSF48452">
    <property type="entry name" value="TPR-like"/>
    <property type="match status" value="1"/>
</dbReference>
<organism evidence="1 2">
    <name type="scientific">Sphingobacterium nematocida</name>
    <dbReference type="NCBI Taxonomy" id="1513896"/>
    <lineage>
        <taxon>Bacteria</taxon>
        <taxon>Pseudomonadati</taxon>
        <taxon>Bacteroidota</taxon>
        <taxon>Sphingobacteriia</taxon>
        <taxon>Sphingobacteriales</taxon>
        <taxon>Sphingobacteriaceae</taxon>
        <taxon>Sphingobacterium</taxon>
    </lineage>
</organism>
<name>A0A1T5G4P5_9SPHI</name>
<dbReference type="RefSeq" id="WP_079645411.1">
    <property type="nucleotide sequence ID" value="NZ_FUZF01000021.1"/>
</dbReference>
<proteinExistence type="predicted"/>
<evidence type="ECO:0000313" key="1">
    <source>
        <dbReference type="EMBL" id="SKC03319.1"/>
    </source>
</evidence>
<keyword evidence="2" id="KW-1185">Reference proteome</keyword>
<dbReference type="Proteomes" id="UP000190150">
    <property type="component" value="Unassembled WGS sequence"/>
</dbReference>
<protein>
    <recommendedName>
        <fullName evidence="3">Tetratricopeptide repeat-containing protein</fullName>
    </recommendedName>
</protein>
<sequence>MIQTYSIIKLAMRSVALLGIGIWMVTPVSAQQKTPDPSGYIQKYDSEFDGIGPRVYILPAPRTKEEQVRDNYMEIASFQDSINRSLQYLRLLESWKTTSNNATILQLITPAPKNTADWNALIAIYTDTDQKNPAIATGLLNEYAKIRILQKETSQATGILESALQEALAQQNIQDIGVIQSNLSSLLVYNKNYIDAGRYEEAYYKQALENKSIIDQASSLVKIALIQAYDKDYNSAENNIIRKAVPLFNKAKAYEGKTIAWLVLAEIYQMQNKHTEAQWFLIQARDLALAKNFTNDLAEIEYMLASSKYIQKNLVISKKELNLAFDLATKEDNKYLQLAIAEKLGRINLQQNKIDEAEKLLEDYWKIRNELF</sequence>
<dbReference type="EMBL" id="FUZF01000021">
    <property type="protein sequence ID" value="SKC03319.1"/>
    <property type="molecule type" value="Genomic_DNA"/>
</dbReference>
<dbReference type="STRING" id="1513896.SAMN05660841_03758"/>